<dbReference type="RefSeq" id="WP_132308861.1">
    <property type="nucleotide sequence ID" value="NZ_SMAR01000004.1"/>
</dbReference>
<proteinExistence type="predicted"/>
<dbReference type="Pfam" id="PF05135">
    <property type="entry name" value="Phage_connect_1"/>
    <property type="match status" value="1"/>
</dbReference>
<dbReference type="NCBIfam" id="TIGR02215">
    <property type="entry name" value="phage_chp_gp8"/>
    <property type="match status" value="1"/>
</dbReference>
<name>A0A4R3P3S0_9HYPH</name>
<dbReference type="Gene3D" id="1.10.3230.30">
    <property type="entry name" value="Phage gp6-like head-tail connector protein"/>
    <property type="match status" value="1"/>
</dbReference>
<dbReference type="CDD" id="cd08054">
    <property type="entry name" value="gp6"/>
    <property type="match status" value="1"/>
</dbReference>
<dbReference type="NCBIfam" id="TIGR01560">
    <property type="entry name" value="put_DNA_pack"/>
    <property type="match status" value="2"/>
</dbReference>
<dbReference type="InterPro" id="IPR011738">
    <property type="entry name" value="Phage_CHP"/>
</dbReference>
<protein>
    <submittedName>
        <fullName evidence="1">Putative phiE125 gp8 family phage protein</fullName>
    </submittedName>
</protein>
<evidence type="ECO:0000313" key="2">
    <source>
        <dbReference type="Proteomes" id="UP000295097"/>
    </source>
</evidence>
<dbReference type="AlphaFoldDB" id="A0A4R3P3S0"/>
<dbReference type="InterPro" id="IPR021146">
    <property type="entry name" value="Phage_gp6-like_head-tail"/>
</dbReference>
<reference evidence="1 2" key="1">
    <citation type="submission" date="2019-03" db="EMBL/GenBank/DDBJ databases">
        <title>Freshwater and sediment microbial communities from various areas in North America, analyzing microbe dynamics in response to fracking.</title>
        <authorList>
            <person name="Lamendella R."/>
        </authorList>
    </citation>
    <scope>NUCLEOTIDE SEQUENCE [LARGE SCALE GENOMIC DNA]</scope>
    <source>
        <strain evidence="1 2">175.2</strain>
    </source>
</reference>
<evidence type="ECO:0000313" key="1">
    <source>
        <dbReference type="EMBL" id="TCT42775.1"/>
    </source>
</evidence>
<keyword evidence="2" id="KW-1185">Reference proteome</keyword>
<dbReference type="OrthoDB" id="8452228at2"/>
<organism evidence="1 2">
    <name type="scientific">Martelella mediterranea</name>
    <dbReference type="NCBI Taxonomy" id="293089"/>
    <lineage>
        <taxon>Bacteria</taxon>
        <taxon>Pseudomonadati</taxon>
        <taxon>Pseudomonadota</taxon>
        <taxon>Alphaproteobacteria</taxon>
        <taxon>Hyphomicrobiales</taxon>
        <taxon>Aurantimonadaceae</taxon>
        <taxon>Martelella</taxon>
    </lineage>
</organism>
<dbReference type="EMBL" id="SMAR01000004">
    <property type="protein sequence ID" value="TCT42775.1"/>
    <property type="molecule type" value="Genomic_DNA"/>
</dbReference>
<sequence>MSRLGWAEPDIIAPSDEEAVSLAAAKEQLTVDFDDDDSFIQRLIATASNHVEQVTGLIVTEKTLKLHCHGFEDLNRLPVGPVKEVVAVRYIAPTGDDVILDPSHYETRLEGLRASIVAKAGRPWPAIQTGSRVAVDVVAGFDEVPAAVCQAMLLLIGTWYRNREQVITGTITAELPDSSGFWSLLSNYRLNA</sequence>
<dbReference type="Proteomes" id="UP000295097">
    <property type="component" value="Unassembled WGS sequence"/>
</dbReference>
<comment type="caution">
    <text evidence="1">The sequence shown here is derived from an EMBL/GenBank/DDBJ whole genome shotgun (WGS) entry which is preliminary data.</text>
</comment>
<gene>
    <name evidence="1" type="ORF">EDC90_100476</name>
</gene>
<dbReference type="InterPro" id="IPR006450">
    <property type="entry name" value="Phage_HK97_gp6-like"/>
</dbReference>
<accession>A0A4R3P3S0</accession>